<dbReference type="Proteomes" id="UP001172680">
    <property type="component" value="Unassembled WGS sequence"/>
</dbReference>
<evidence type="ECO:0000313" key="1">
    <source>
        <dbReference type="EMBL" id="KAJ9645917.1"/>
    </source>
</evidence>
<gene>
    <name evidence="1" type="ORF">H2199_002960</name>
</gene>
<keyword evidence="2" id="KW-1185">Reference proteome</keyword>
<sequence>MRRTVSFSVLSWLAVALFLLLVAPAASRPHPESAWAKNVRWREKRSPRVKRQVNGPPCAPYPAQGITAPKPNAWAGLTEAETVSVAEWLFAQPALNLTVSENATEWDNTVALIELMVPGKAEVLTYLNSNGSAPLRYAHVVVDHRATTEPYLADLLVGPLPIRNGTTRYEPLTYPYTKSAGGRVRNLDADSETMSAWFYNISASIEDITQELWGGTATGADEDTLDLWGIDPPWQDDGRIIRWTAFWNLPTSDFDVETLLPLGLYFKADVTGRDPTGWSVEGWFYNGIFYSTTDEFRSAFYSPGFVKLPPNEDGLWGQTGQRGPVPPLDTAYPPTMVAPSGPRFFVDEQQQYVKWMDFEFYLGFSRDIGLSLHDIKYKGQRIIYELSLQEAIAHYAGQDPMQSGTAYLDSFYGFGPYAFELVKGYDCPPHATYLNSSFYVRETTHTHTDSICLFEMDAPYPMQRHSTGSYVSAAQNVYFTVRTVNTVGNYDYMFSYEFYMDGTIDVNVRASGYIQAAYFANNHDYGYQIHSALSGSMHDHVLNYKIDFDILGTANTMIATTLVPVSETYPWSGGKPRNTMKLVRETVASEDNSRLLWGANGATQYTIVNTDQPNRHGEPRGYRILPSLGTAHLTVQDSSNVVNAANWATHDIYVTRQKDSEPRAAHPYNSQDVFDPPIDFAKFFDGESLLQEDLVVWVNLGMHHVPHTGDLPNTVFTTSHNGVQIMPLNYLEGDPSMESVQQVKIEYKAGEVGEVETYGQPESSCQAEWWGYKGDSVVRKFPYAPGRCTMRPRTRVEGRL</sequence>
<name>A0ACC2ZDU3_9PEZI</name>
<dbReference type="EMBL" id="JAPDRP010000007">
    <property type="protein sequence ID" value="KAJ9645917.1"/>
    <property type="molecule type" value="Genomic_DNA"/>
</dbReference>
<comment type="caution">
    <text evidence="1">The sequence shown here is derived from an EMBL/GenBank/DDBJ whole genome shotgun (WGS) entry which is preliminary data.</text>
</comment>
<protein>
    <submittedName>
        <fullName evidence="1">Uncharacterized protein</fullName>
    </submittedName>
</protein>
<reference evidence="1" key="1">
    <citation type="submission" date="2022-10" db="EMBL/GenBank/DDBJ databases">
        <title>Culturing micro-colonial fungi from biological soil crusts in the Mojave desert and describing Neophaeococcomyces mojavensis, and introducing the new genera and species Taxawa tesnikishii.</title>
        <authorList>
            <person name="Kurbessoian T."/>
            <person name="Stajich J.E."/>
        </authorList>
    </citation>
    <scope>NUCLEOTIDE SEQUENCE</scope>
    <source>
        <strain evidence="1">JES_115</strain>
    </source>
</reference>
<organism evidence="1 2">
    <name type="scientific">Coniosporium tulheliwenetii</name>
    <dbReference type="NCBI Taxonomy" id="3383036"/>
    <lineage>
        <taxon>Eukaryota</taxon>
        <taxon>Fungi</taxon>
        <taxon>Dikarya</taxon>
        <taxon>Ascomycota</taxon>
        <taxon>Pezizomycotina</taxon>
        <taxon>Dothideomycetes</taxon>
        <taxon>Dothideomycetes incertae sedis</taxon>
        <taxon>Coniosporium</taxon>
    </lineage>
</organism>
<accession>A0ACC2ZDU3</accession>
<proteinExistence type="predicted"/>
<evidence type="ECO:0000313" key="2">
    <source>
        <dbReference type="Proteomes" id="UP001172680"/>
    </source>
</evidence>